<keyword evidence="5" id="KW-0240">DNA-directed RNA polymerase</keyword>
<gene>
    <name evidence="5" type="ORF">BD324DRAFT_574433</name>
</gene>
<dbReference type="OrthoDB" id="20018at2759"/>
<reference evidence="5 6" key="1">
    <citation type="submission" date="2017-03" db="EMBL/GenBank/DDBJ databases">
        <title>Widespread Adenine N6-methylation of Active Genes in Fungi.</title>
        <authorList>
            <consortium name="DOE Joint Genome Institute"/>
            <person name="Mondo S.J."/>
            <person name="Dannebaum R.O."/>
            <person name="Kuo R.C."/>
            <person name="Louie K.B."/>
            <person name="Bewick A.J."/>
            <person name="Labutti K."/>
            <person name="Haridas S."/>
            <person name="Kuo A."/>
            <person name="Salamov A."/>
            <person name="Ahrendt S.R."/>
            <person name="Lau R."/>
            <person name="Bowen B.P."/>
            <person name="Lipzen A."/>
            <person name="Sullivan W."/>
            <person name="Andreopoulos W.B."/>
            <person name="Clum A."/>
            <person name="Lindquist E."/>
            <person name="Daum C."/>
            <person name="Northen T.R."/>
            <person name="Ramamoorthy G."/>
            <person name="Schmitz R.J."/>
            <person name="Gryganskyi A."/>
            <person name="Culley D."/>
            <person name="Magnuson J."/>
            <person name="James T.Y."/>
            <person name="O'Malley M.A."/>
            <person name="Stajich J.E."/>
            <person name="Spatafora J.W."/>
            <person name="Visel A."/>
            <person name="Grigoriev I.V."/>
        </authorList>
    </citation>
    <scope>NUCLEOTIDE SEQUENCE [LARGE SCALE GENOMIC DNA]</scope>
    <source>
        <strain evidence="5 6">NRRL Y-17943</strain>
    </source>
</reference>
<accession>A0A1Y1UR63</accession>
<proteinExistence type="inferred from homology"/>
<comment type="subcellular location">
    <subcellularLocation>
        <location evidence="1">Nucleus</location>
    </subcellularLocation>
</comment>
<dbReference type="RefSeq" id="XP_021874247.1">
    <property type="nucleotide sequence ID" value="XM_022013060.1"/>
</dbReference>
<evidence type="ECO:0000256" key="3">
    <source>
        <dbReference type="ARBA" id="ARBA00023242"/>
    </source>
</evidence>
<sequence length="143" mass="16204">MADTNIIFEDRFTVDTIDQDGKKFDRVSRITGKSHNLSMHLTLDIASELYPLSENETITLAVARSLVPDEVKRELWRSGDQGLAADFEYVMFGKIYKFDDSLQGENQTTAYFSFGGLLMALRGSYRHLAGVVQGENVYLLIRK</sequence>
<dbReference type="GO" id="GO:0005665">
    <property type="term" value="C:RNA polymerase II, core complex"/>
    <property type="evidence" value="ECO:0007669"/>
    <property type="project" value="UniProtKB-UniRule"/>
</dbReference>
<dbReference type="GO" id="GO:0003899">
    <property type="term" value="F:DNA-directed RNA polymerase activity"/>
    <property type="evidence" value="ECO:0007669"/>
    <property type="project" value="UniProtKB-UniRule"/>
</dbReference>
<dbReference type="Proteomes" id="UP000193218">
    <property type="component" value="Unassembled WGS sequence"/>
</dbReference>
<dbReference type="Pfam" id="PF03870">
    <property type="entry name" value="RNA_pol_Rpb8"/>
    <property type="match status" value="1"/>
</dbReference>
<dbReference type="FunCoup" id="A0A1Y1UR63">
    <property type="interactions" value="424"/>
</dbReference>
<dbReference type="PANTHER" id="PTHR10917:SF0">
    <property type="entry name" value="DNA-DIRECTED RNA POLYMERASES I, II, AND III SUBUNIT RPABC3"/>
    <property type="match status" value="1"/>
</dbReference>
<evidence type="ECO:0000256" key="4">
    <source>
        <dbReference type="PIRNR" id="PIRNR000779"/>
    </source>
</evidence>
<dbReference type="InParanoid" id="A0A1Y1UR63"/>
<organism evidence="5 6">
    <name type="scientific">Kockovaella imperatae</name>
    <dbReference type="NCBI Taxonomy" id="4999"/>
    <lineage>
        <taxon>Eukaryota</taxon>
        <taxon>Fungi</taxon>
        <taxon>Dikarya</taxon>
        <taxon>Basidiomycota</taxon>
        <taxon>Agaricomycotina</taxon>
        <taxon>Tremellomycetes</taxon>
        <taxon>Tremellales</taxon>
        <taxon>Cuniculitremaceae</taxon>
        <taxon>Kockovaella</taxon>
    </lineage>
</organism>
<dbReference type="AlphaFoldDB" id="A0A1Y1UR63"/>
<protein>
    <recommendedName>
        <fullName evidence="4">DNA-directed RNA polymerases I, II, and III subunit RPABC3</fullName>
    </recommendedName>
</protein>
<dbReference type="PANTHER" id="PTHR10917">
    <property type="entry name" value="DNA-DIRECTED RNA POLYMERASES I, II, AND III SUBUNIT RPABC3"/>
    <property type="match status" value="1"/>
</dbReference>
<dbReference type="STRING" id="4999.A0A1Y1UR63"/>
<dbReference type="GeneID" id="33554868"/>
<dbReference type="SMART" id="SM00658">
    <property type="entry name" value="RPOL8c"/>
    <property type="match status" value="1"/>
</dbReference>
<name>A0A1Y1UR63_9TREE</name>
<dbReference type="FunFam" id="2.40.50.140:FF:000191">
    <property type="entry name" value="DNA-directed RNA polymerases I, II, and III subunit RPABC3"/>
    <property type="match status" value="1"/>
</dbReference>
<evidence type="ECO:0000313" key="5">
    <source>
        <dbReference type="EMBL" id="ORX40568.1"/>
    </source>
</evidence>
<dbReference type="InterPro" id="IPR012340">
    <property type="entry name" value="NA-bd_OB-fold"/>
</dbReference>
<keyword evidence="3 4" id="KW-0539">Nucleus</keyword>
<dbReference type="PIRSF" id="PIRSF000779">
    <property type="entry name" value="RNA_pol_Rpb8"/>
    <property type="match status" value="1"/>
</dbReference>
<comment type="function">
    <text evidence="4">DNA-dependent RNA polymerase catalyzes the transcription of DNA into RNA using the four ribonucleoside triphosphates as substrates. Common component of RNA polymerases I, II and III which synthesize ribosomal RNA precursors, mRNA precursors and many functional non-coding RNAs, and small RNAs, such as 5S rRNA and tRNAs, respectively.</text>
</comment>
<evidence type="ECO:0000313" key="6">
    <source>
        <dbReference type="Proteomes" id="UP000193218"/>
    </source>
</evidence>
<dbReference type="Gene3D" id="2.40.50.140">
    <property type="entry name" value="Nucleic acid-binding proteins"/>
    <property type="match status" value="1"/>
</dbReference>
<dbReference type="SUPFAM" id="SSF50249">
    <property type="entry name" value="Nucleic acid-binding proteins"/>
    <property type="match status" value="1"/>
</dbReference>
<keyword evidence="5" id="KW-0804">Transcription</keyword>
<dbReference type="InterPro" id="IPR005570">
    <property type="entry name" value="RPABC3"/>
</dbReference>
<dbReference type="GO" id="GO:0005666">
    <property type="term" value="C:RNA polymerase III complex"/>
    <property type="evidence" value="ECO:0007669"/>
    <property type="project" value="TreeGrafter"/>
</dbReference>
<comment type="caution">
    <text evidence="5">The sequence shown here is derived from an EMBL/GenBank/DDBJ whole genome shotgun (WGS) entry which is preliminary data.</text>
</comment>
<dbReference type="EMBL" id="NBSH01000001">
    <property type="protein sequence ID" value="ORX40568.1"/>
    <property type="molecule type" value="Genomic_DNA"/>
</dbReference>
<evidence type="ECO:0000256" key="1">
    <source>
        <dbReference type="ARBA" id="ARBA00004123"/>
    </source>
</evidence>
<dbReference type="GO" id="GO:0006351">
    <property type="term" value="P:DNA-templated transcription"/>
    <property type="evidence" value="ECO:0007669"/>
    <property type="project" value="UniProtKB-UniRule"/>
</dbReference>
<evidence type="ECO:0000256" key="2">
    <source>
        <dbReference type="ARBA" id="ARBA00008912"/>
    </source>
</evidence>
<keyword evidence="6" id="KW-1185">Reference proteome</keyword>
<comment type="similarity">
    <text evidence="2 4">Belongs to the eukaryotic RPB8 RNA polymerase subunit family.</text>
</comment>
<dbReference type="GO" id="GO:0005736">
    <property type="term" value="C:RNA polymerase I complex"/>
    <property type="evidence" value="ECO:0007669"/>
    <property type="project" value="TreeGrafter"/>
</dbReference>